<dbReference type="PANTHER" id="PTHR35046:SF18">
    <property type="entry name" value="RNA-DIRECTED DNA POLYMERASE"/>
    <property type="match status" value="1"/>
</dbReference>
<name>A0A0D3BXR8_BRAOL</name>
<dbReference type="eggNOG" id="KOG0017">
    <property type="taxonomic scope" value="Eukaryota"/>
</dbReference>
<dbReference type="Pfam" id="PF03732">
    <property type="entry name" value="Retrotrans_gag"/>
    <property type="match status" value="1"/>
</dbReference>
<dbReference type="EnsemblPlants" id="Bo4g116800.1">
    <property type="protein sequence ID" value="Bo4g116800.1"/>
    <property type="gene ID" value="Bo4g116800"/>
</dbReference>
<proteinExistence type="predicted"/>
<dbReference type="Gramene" id="Bo4g116800.1">
    <property type="protein sequence ID" value="Bo4g116800.1"/>
    <property type="gene ID" value="Bo4g116800"/>
</dbReference>
<organism evidence="3 4">
    <name type="scientific">Brassica oleracea var. oleracea</name>
    <dbReference type="NCBI Taxonomy" id="109376"/>
    <lineage>
        <taxon>Eukaryota</taxon>
        <taxon>Viridiplantae</taxon>
        <taxon>Streptophyta</taxon>
        <taxon>Embryophyta</taxon>
        <taxon>Tracheophyta</taxon>
        <taxon>Spermatophyta</taxon>
        <taxon>Magnoliopsida</taxon>
        <taxon>eudicotyledons</taxon>
        <taxon>Gunneridae</taxon>
        <taxon>Pentapetalae</taxon>
        <taxon>rosids</taxon>
        <taxon>malvids</taxon>
        <taxon>Brassicales</taxon>
        <taxon>Brassicaceae</taxon>
        <taxon>Brassiceae</taxon>
        <taxon>Brassica</taxon>
    </lineage>
</organism>
<keyword evidence="4" id="KW-1185">Reference proteome</keyword>
<evidence type="ECO:0000259" key="2">
    <source>
        <dbReference type="Pfam" id="PF03732"/>
    </source>
</evidence>
<evidence type="ECO:0000256" key="1">
    <source>
        <dbReference type="SAM" id="MobiDB-lite"/>
    </source>
</evidence>
<dbReference type="PANTHER" id="PTHR35046">
    <property type="entry name" value="ZINC KNUCKLE (CCHC-TYPE) FAMILY PROTEIN"/>
    <property type="match status" value="1"/>
</dbReference>
<evidence type="ECO:0000313" key="4">
    <source>
        <dbReference type="Proteomes" id="UP000032141"/>
    </source>
</evidence>
<feature type="region of interest" description="Disordered" evidence="1">
    <location>
        <begin position="38"/>
        <end position="66"/>
    </location>
</feature>
<feature type="region of interest" description="Disordered" evidence="1">
    <location>
        <begin position="275"/>
        <end position="300"/>
    </location>
</feature>
<protein>
    <recommendedName>
        <fullName evidence="2">Retrotransposon gag domain-containing protein</fullName>
    </recommendedName>
</protein>
<feature type="domain" description="Retrotransposon gag" evidence="2">
    <location>
        <begin position="142"/>
        <end position="240"/>
    </location>
</feature>
<dbReference type="HOGENOM" id="CLU_018037_0_0_1"/>
<reference evidence="3 4" key="1">
    <citation type="journal article" date="2014" name="Genome Biol.">
        <title>Transcriptome and methylome profiling reveals relics of genome dominance in the mesopolyploid Brassica oleracea.</title>
        <authorList>
            <person name="Parkin I.A."/>
            <person name="Koh C."/>
            <person name="Tang H."/>
            <person name="Robinson S.J."/>
            <person name="Kagale S."/>
            <person name="Clarke W.E."/>
            <person name="Town C.D."/>
            <person name="Nixon J."/>
            <person name="Krishnakumar V."/>
            <person name="Bidwell S.L."/>
            <person name="Denoeud F."/>
            <person name="Belcram H."/>
            <person name="Links M.G."/>
            <person name="Just J."/>
            <person name="Clarke C."/>
            <person name="Bender T."/>
            <person name="Huebert T."/>
            <person name="Mason A.S."/>
            <person name="Pires J.C."/>
            <person name="Barker G."/>
            <person name="Moore J."/>
            <person name="Walley P.G."/>
            <person name="Manoli S."/>
            <person name="Batley J."/>
            <person name="Edwards D."/>
            <person name="Nelson M.N."/>
            <person name="Wang X."/>
            <person name="Paterson A.H."/>
            <person name="King G."/>
            <person name="Bancroft I."/>
            <person name="Chalhoub B."/>
            <person name="Sharpe A.G."/>
        </authorList>
    </citation>
    <scope>NUCLEOTIDE SEQUENCE</scope>
    <source>
        <strain evidence="3 4">cv. TO1000</strain>
    </source>
</reference>
<sequence length="346" mass="39347">MVRKTRSQQLVDDDAPATQQSIHDLQAQITALVADLTTQQAAPAHHRQHEEQNNNSNNSDKDANPFAPLRQQQDRRLNQHNTNLNNSDSDEEDNRASWKRCFKLEIPEFNGSTGAEELLDWFVTVEEILEFKQIPLDRCVPLIAIRFRDRAAAWWSQSKTTCARLGKTKISSWDTLKREMQKKFLPYNYEQLMFQKFQNLRQGSKTVDEYATEFFKMINRVEIQDTKKQLVMRFIGGLRQQIQFILNLFQPQSISEAHQQGIAIEAQACGGFPTWGNNKQSRTTSTPASSGTANDVTPSKTETTIVPTDAQKQGRPGALRCFSCGEAGHRQLMLGVFKATKTNDVV</sequence>
<dbReference type="Proteomes" id="UP000032141">
    <property type="component" value="Chromosome C4"/>
</dbReference>
<evidence type="ECO:0000313" key="3">
    <source>
        <dbReference type="EnsemblPlants" id="Bo4g116800.1"/>
    </source>
</evidence>
<reference evidence="3" key="2">
    <citation type="submission" date="2015-03" db="UniProtKB">
        <authorList>
            <consortium name="EnsemblPlants"/>
        </authorList>
    </citation>
    <scope>IDENTIFICATION</scope>
</reference>
<accession>A0A0D3BXR8</accession>
<dbReference type="AlphaFoldDB" id="A0A0D3BXR8"/>
<dbReference type="InterPro" id="IPR005162">
    <property type="entry name" value="Retrotrans_gag_dom"/>
</dbReference>